<proteinExistence type="predicted"/>
<comment type="caution">
    <text evidence="1">The sequence shown here is derived from an EMBL/GenBank/DDBJ whole genome shotgun (WGS) entry which is preliminary data.</text>
</comment>
<keyword evidence="2" id="KW-1185">Reference proteome</keyword>
<evidence type="ECO:0000313" key="2">
    <source>
        <dbReference type="Proteomes" id="UP001055879"/>
    </source>
</evidence>
<name>A0ACB8XQ38_ARCLA</name>
<dbReference type="Proteomes" id="UP001055879">
    <property type="component" value="Linkage Group LG16"/>
</dbReference>
<gene>
    <name evidence="1" type="ORF">L6452_41786</name>
</gene>
<organism evidence="1 2">
    <name type="scientific">Arctium lappa</name>
    <name type="common">Greater burdock</name>
    <name type="synonym">Lappa major</name>
    <dbReference type="NCBI Taxonomy" id="4217"/>
    <lineage>
        <taxon>Eukaryota</taxon>
        <taxon>Viridiplantae</taxon>
        <taxon>Streptophyta</taxon>
        <taxon>Embryophyta</taxon>
        <taxon>Tracheophyta</taxon>
        <taxon>Spermatophyta</taxon>
        <taxon>Magnoliopsida</taxon>
        <taxon>eudicotyledons</taxon>
        <taxon>Gunneridae</taxon>
        <taxon>Pentapetalae</taxon>
        <taxon>asterids</taxon>
        <taxon>campanulids</taxon>
        <taxon>Asterales</taxon>
        <taxon>Asteraceae</taxon>
        <taxon>Carduoideae</taxon>
        <taxon>Cardueae</taxon>
        <taxon>Arctiinae</taxon>
        <taxon>Arctium</taxon>
    </lineage>
</organism>
<reference evidence="2" key="1">
    <citation type="journal article" date="2022" name="Mol. Ecol. Resour.">
        <title>The genomes of chicory, endive, great burdock and yacon provide insights into Asteraceae palaeo-polyploidization history and plant inulin production.</title>
        <authorList>
            <person name="Fan W."/>
            <person name="Wang S."/>
            <person name="Wang H."/>
            <person name="Wang A."/>
            <person name="Jiang F."/>
            <person name="Liu H."/>
            <person name="Zhao H."/>
            <person name="Xu D."/>
            <person name="Zhang Y."/>
        </authorList>
    </citation>
    <scope>NUCLEOTIDE SEQUENCE [LARGE SCALE GENOMIC DNA]</scope>
    <source>
        <strain evidence="2">cv. Niubang</strain>
    </source>
</reference>
<sequence>MSCVMGMYELMITSHGWCFLAELVMGDHEAGGLYDFLKMQQQQPPQYQQLAGDHGKQLAGTGNQPSNCSSSRLFSCLYCPRKFYTSQALGGHQNAHKRERAAARRSYIITAAAAAADNHHLPPPTTTTTWFDPPTTTTTTTTSLLFPPPPPPAAENTHDDVDLTLRL</sequence>
<dbReference type="EMBL" id="CM042062">
    <property type="protein sequence ID" value="KAI3670135.1"/>
    <property type="molecule type" value="Genomic_DNA"/>
</dbReference>
<reference evidence="1 2" key="2">
    <citation type="journal article" date="2022" name="Mol. Ecol. Resour.">
        <title>The genomes of chicory, endive, great burdock and yacon provide insights into Asteraceae paleo-polyploidization history and plant inulin production.</title>
        <authorList>
            <person name="Fan W."/>
            <person name="Wang S."/>
            <person name="Wang H."/>
            <person name="Wang A."/>
            <person name="Jiang F."/>
            <person name="Liu H."/>
            <person name="Zhao H."/>
            <person name="Xu D."/>
            <person name="Zhang Y."/>
        </authorList>
    </citation>
    <scope>NUCLEOTIDE SEQUENCE [LARGE SCALE GENOMIC DNA]</scope>
    <source>
        <strain evidence="2">cv. Niubang</strain>
    </source>
</reference>
<evidence type="ECO:0000313" key="1">
    <source>
        <dbReference type="EMBL" id="KAI3670135.1"/>
    </source>
</evidence>
<protein>
    <submittedName>
        <fullName evidence="1">Uncharacterized protein</fullName>
    </submittedName>
</protein>
<accession>A0ACB8XQ38</accession>